<evidence type="ECO:0000259" key="2">
    <source>
        <dbReference type="Pfam" id="PF16697"/>
    </source>
</evidence>
<dbReference type="EMBL" id="FUIE01000045">
    <property type="protein sequence ID" value="SJM61705.1"/>
    <property type="molecule type" value="Genomic_DNA"/>
</dbReference>
<accession>A0A1R4G0N8</accession>
<evidence type="ECO:0000259" key="3">
    <source>
        <dbReference type="Pfam" id="PF23893"/>
    </source>
</evidence>
<dbReference type="InterPro" id="IPR057770">
    <property type="entry name" value="YscD/Y4YQ_C"/>
</dbReference>
<organism evidence="4 5">
    <name type="scientific">Brevundimonas diminuta 3F5N</name>
    <dbReference type="NCBI Taxonomy" id="1255603"/>
    <lineage>
        <taxon>Bacteria</taxon>
        <taxon>Pseudomonadati</taxon>
        <taxon>Pseudomonadota</taxon>
        <taxon>Alphaproteobacteria</taxon>
        <taxon>Caulobacterales</taxon>
        <taxon>Caulobacteraceae</taxon>
        <taxon>Brevundimonas</taxon>
    </lineage>
</organism>
<dbReference type="RefSeq" id="WP_087140539.1">
    <property type="nucleotide sequence ID" value="NZ_FUIE01000045.1"/>
</dbReference>
<protein>
    <recommendedName>
        <fullName evidence="6">Type III secretion inner membrane protein (YscD,homologous to flagellar export components)</fullName>
    </recommendedName>
</protein>
<name>A0A1R4G0N8_BREDI</name>
<dbReference type="Proteomes" id="UP000195766">
    <property type="component" value="Unassembled WGS sequence"/>
</dbReference>
<reference evidence="4 5" key="1">
    <citation type="submission" date="2017-02" db="EMBL/GenBank/DDBJ databases">
        <authorList>
            <person name="Peterson S.W."/>
        </authorList>
    </citation>
    <scope>NUCLEOTIDE SEQUENCE [LARGE SCALE GENOMIC DNA]</scope>
    <source>
        <strain evidence="4 5">3F5N</strain>
    </source>
</reference>
<proteinExistence type="predicted"/>
<feature type="domain" description="YscD/Y4YQ C-terminal" evidence="3">
    <location>
        <begin position="333"/>
        <end position="382"/>
    </location>
</feature>
<dbReference type="InterPro" id="IPR032030">
    <property type="entry name" value="YscD_cytoplasmic_dom"/>
</dbReference>
<evidence type="ECO:0000256" key="1">
    <source>
        <dbReference type="SAM" id="Phobius"/>
    </source>
</evidence>
<feature type="transmembrane region" description="Helical" evidence="1">
    <location>
        <begin position="165"/>
        <end position="186"/>
    </location>
</feature>
<evidence type="ECO:0000313" key="5">
    <source>
        <dbReference type="Proteomes" id="UP000195766"/>
    </source>
</evidence>
<dbReference type="OrthoDB" id="7179973at2"/>
<feature type="domain" description="YscD cytoplasmic" evidence="2">
    <location>
        <begin position="17"/>
        <end position="104"/>
    </location>
</feature>
<evidence type="ECO:0008006" key="6">
    <source>
        <dbReference type="Google" id="ProtNLM"/>
    </source>
</evidence>
<keyword evidence="1" id="KW-0472">Membrane</keyword>
<gene>
    <name evidence="4" type="ORF">FM111_08445</name>
</gene>
<keyword evidence="1" id="KW-0812">Transmembrane</keyword>
<keyword evidence="1" id="KW-1133">Transmembrane helix</keyword>
<sequence>MPADAVAAPEIESLVLRVMAGRVRGASAPLERGRVIAVGHDLDADIVLRDASAEGVRLTLKARADAADLDLTSGSVTLLGHELTAPAQAILPLYLPLLIGDNAVAIGEAESPRWSEAERILAAARPLPDDDGDEDADSVNDGRNWQYLLNNTNALVSRSAKFVPILLIAVVTISALFAISSGVPAWPKSQPKPAKVQAVLSEEGFDKLVVTKTEAGDLRIEGMLASDAERVRLQRILAAREWRPRLELQTHDGIARQVEELYLANGVKAAARSVGAGMVRLDVTGSDPDEAARLERLAMGEIKGLSRIDVSMLPGADEGGRFEDIQQGGGKRVVSVIGGERGHVTTADGARYFPGAVLPTGHRIVSIEDTRVLVERNGSRSELNF</sequence>
<evidence type="ECO:0000313" key="4">
    <source>
        <dbReference type="EMBL" id="SJM61705.1"/>
    </source>
</evidence>
<dbReference type="AlphaFoldDB" id="A0A1R4G0N8"/>
<dbReference type="Pfam" id="PF23893">
    <property type="entry name" value="Y4YQ_C"/>
    <property type="match status" value="1"/>
</dbReference>
<dbReference type="Pfam" id="PF16697">
    <property type="entry name" value="Yop-YscD_cpl"/>
    <property type="match status" value="1"/>
</dbReference>